<reference evidence="3" key="1">
    <citation type="journal article" date="2019" name="Int. J. Syst. Evol. Microbiol.">
        <title>The Global Catalogue of Microorganisms (GCM) 10K type strain sequencing project: providing services to taxonomists for standard genome sequencing and annotation.</title>
        <authorList>
            <consortium name="The Broad Institute Genomics Platform"/>
            <consortium name="The Broad Institute Genome Sequencing Center for Infectious Disease"/>
            <person name="Wu L."/>
            <person name="Ma J."/>
        </authorList>
    </citation>
    <scope>NUCLEOTIDE SEQUENCE [LARGE SCALE GENOMIC DNA]</scope>
    <source>
        <strain evidence="3">CCM 8702</strain>
    </source>
</reference>
<feature type="transmembrane region" description="Helical" evidence="1">
    <location>
        <begin position="260"/>
        <end position="281"/>
    </location>
</feature>
<protein>
    <submittedName>
        <fullName evidence="2">ABC transporter permease</fullName>
    </submittedName>
</protein>
<name>A0ABQ2A6Y4_9BACL</name>
<keyword evidence="1" id="KW-0472">Membrane</keyword>
<dbReference type="Proteomes" id="UP000605427">
    <property type="component" value="Unassembled WGS sequence"/>
</dbReference>
<feature type="transmembrane region" description="Helical" evidence="1">
    <location>
        <begin position="33"/>
        <end position="51"/>
    </location>
</feature>
<accession>A0ABQ2A6Y4</accession>
<sequence length="288" mass="31691">MSLLVNENIEGVRFARVLEAEWRRLWKRRPVRLMALTAPAASLVSAKYLLSQNALLDPALPEYATAGNVPVLALAEMLVTAFSGMMLVLAGLTVTEEYRGGQLRMGMLRAVSLTRIMAAKWLACLSFVLIQLALYFLSSVVIGRFGFPNPASYPLFYEAGTVSYAQGIFYDLAYYGLAALALAVLLTVFFWIATIGRSSTAALGTGIGFLLLSYAAPTLLNYFRPLLDAGVYMRMYFLSLLMIEWEGLAATLANLHGLAVWNFGVLAGYAILFGGMTAWAWKRRDSFE</sequence>
<dbReference type="PANTHER" id="PTHR37305:SF1">
    <property type="entry name" value="MEMBRANE PROTEIN"/>
    <property type="match status" value="1"/>
</dbReference>
<keyword evidence="1" id="KW-0812">Transmembrane</keyword>
<dbReference type="PANTHER" id="PTHR37305">
    <property type="entry name" value="INTEGRAL MEMBRANE PROTEIN-RELATED"/>
    <property type="match status" value="1"/>
</dbReference>
<proteinExistence type="predicted"/>
<feature type="transmembrane region" description="Helical" evidence="1">
    <location>
        <begin position="71"/>
        <end position="95"/>
    </location>
</feature>
<evidence type="ECO:0000313" key="2">
    <source>
        <dbReference type="EMBL" id="GGH86559.1"/>
    </source>
</evidence>
<organism evidence="2 3">
    <name type="scientific">Saccharibacillus endophyticus</name>
    <dbReference type="NCBI Taxonomy" id="2060666"/>
    <lineage>
        <taxon>Bacteria</taxon>
        <taxon>Bacillati</taxon>
        <taxon>Bacillota</taxon>
        <taxon>Bacilli</taxon>
        <taxon>Bacillales</taxon>
        <taxon>Paenibacillaceae</taxon>
        <taxon>Saccharibacillus</taxon>
    </lineage>
</organism>
<comment type="caution">
    <text evidence="2">The sequence shown here is derived from an EMBL/GenBank/DDBJ whole genome shotgun (WGS) entry which is preliminary data.</text>
</comment>
<dbReference type="RefSeq" id="WP_172246299.1">
    <property type="nucleotide sequence ID" value="NZ_BMDD01000007.1"/>
</dbReference>
<feature type="transmembrane region" description="Helical" evidence="1">
    <location>
        <begin position="116"/>
        <end position="137"/>
    </location>
</feature>
<feature type="transmembrane region" description="Helical" evidence="1">
    <location>
        <begin position="200"/>
        <end position="223"/>
    </location>
</feature>
<evidence type="ECO:0000313" key="3">
    <source>
        <dbReference type="Proteomes" id="UP000605427"/>
    </source>
</evidence>
<gene>
    <name evidence="2" type="ORF">GCM10007362_46620</name>
</gene>
<keyword evidence="1" id="KW-1133">Transmembrane helix</keyword>
<dbReference type="EMBL" id="BMDD01000007">
    <property type="protein sequence ID" value="GGH86559.1"/>
    <property type="molecule type" value="Genomic_DNA"/>
</dbReference>
<keyword evidence="3" id="KW-1185">Reference proteome</keyword>
<feature type="transmembrane region" description="Helical" evidence="1">
    <location>
        <begin position="235"/>
        <end position="253"/>
    </location>
</feature>
<feature type="transmembrane region" description="Helical" evidence="1">
    <location>
        <begin position="172"/>
        <end position="193"/>
    </location>
</feature>
<evidence type="ECO:0000256" key="1">
    <source>
        <dbReference type="SAM" id="Phobius"/>
    </source>
</evidence>